<evidence type="ECO:0000256" key="1">
    <source>
        <dbReference type="SAM" id="Phobius"/>
    </source>
</evidence>
<accession>A0ABD3NIE6</accession>
<evidence type="ECO:0000313" key="2">
    <source>
        <dbReference type="EMBL" id="KAL3775617.1"/>
    </source>
</evidence>
<comment type="caution">
    <text evidence="2">The sequence shown here is derived from an EMBL/GenBank/DDBJ whole genome shotgun (WGS) entry which is preliminary data.</text>
</comment>
<dbReference type="Proteomes" id="UP001530315">
    <property type="component" value="Unassembled WGS sequence"/>
</dbReference>
<protein>
    <submittedName>
        <fullName evidence="2">Uncharacterized protein</fullName>
    </submittedName>
</protein>
<evidence type="ECO:0000313" key="3">
    <source>
        <dbReference type="Proteomes" id="UP001530315"/>
    </source>
</evidence>
<name>A0ABD3NIE6_9STRA</name>
<proteinExistence type="predicted"/>
<feature type="non-terminal residue" evidence="2">
    <location>
        <position position="1"/>
    </location>
</feature>
<keyword evidence="1" id="KW-1133">Transmembrane helix</keyword>
<sequence length="248" mass="24906">EEDGVVGGGGGGSNVAESDSVIVLTVEGAGTGVMTTTAVVVVPTGSPITGDKDNAAFDKDGQSSLTSAATAADRGDDADASASSIVMVAASTLSNAPENDEDGTGGKDPAIVAVAGGLVALIAIVALAATTFNIAKAVPMSSTLVDDDVEDPRYGDGDNDCDAYYRLYTAKIPRAPPGQHSPEDVGWIKGDLAFDRLMANASKIKPAKVRFAAADDNEEAKLSREGGGGGLIPQLHCAALAAREANDD</sequence>
<keyword evidence="1" id="KW-0472">Membrane</keyword>
<keyword evidence="3" id="KW-1185">Reference proteome</keyword>
<gene>
    <name evidence="2" type="ORF">ACHAW5_007557</name>
</gene>
<keyword evidence="1" id="KW-0812">Transmembrane</keyword>
<feature type="transmembrane region" description="Helical" evidence="1">
    <location>
        <begin position="110"/>
        <end position="132"/>
    </location>
</feature>
<organism evidence="2 3">
    <name type="scientific">Stephanodiscus triporus</name>
    <dbReference type="NCBI Taxonomy" id="2934178"/>
    <lineage>
        <taxon>Eukaryota</taxon>
        <taxon>Sar</taxon>
        <taxon>Stramenopiles</taxon>
        <taxon>Ochrophyta</taxon>
        <taxon>Bacillariophyta</taxon>
        <taxon>Coscinodiscophyceae</taxon>
        <taxon>Thalassiosirophycidae</taxon>
        <taxon>Stephanodiscales</taxon>
        <taxon>Stephanodiscaceae</taxon>
        <taxon>Stephanodiscus</taxon>
    </lineage>
</organism>
<reference evidence="2 3" key="1">
    <citation type="submission" date="2024-10" db="EMBL/GenBank/DDBJ databases">
        <title>Updated reference genomes for cyclostephanoid diatoms.</title>
        <authorList>
            <person name="Roberts W.R."/>
            <person name="Alverson A.J."/>
        </authorList>
    </citation>
    <scope>NUCLEOTIDE SEQUENCE [LARGE SCALE GENOMIC DNA]</scope>
    <source>
        <strain evidence="2 3">AJA276-08</strain>
    </source>
</reference>
<dbReference type="AlphaFoldDB" id="A0ABD3NIE6"/>
<dbReference type="EMBL" id="JALLAZ020001405">
    <property type="protein sequence ID" value="KAL3775617.1"/>
    <property type="molecule type" value="Genomic_DNA"/>
</dbReference>